<evidence type="ECO:0000256" key="1">
    <source>
        <dbReference type="ARBA" id="ARBA00005721"/>
    </source>
</evidence>
<comment type="caution">
    <text evidence="2">The sequence shown here is derived from an EMBL/GenBank/DDBJ whole genome shotgun (WGS) entry which is preliminary data.</text>
</comment>
<organism evidence="2 3">
    <name type="scientific">Amycolatopsis heterodermiae</name>
    <dbReference type="NCBI Taxonomy" id="3110235"/>
    <lineage>
        <taxon>Bacteria</taxon>
        <taxon>Bacillati</taxon>
        <taxon>Actinomycetota</taxon>
        <taxon>Actinomycetes</taxon>
        <taxon>Pseudonocardiales</taxon>
        <taxon>Pseudonocardiaceae</taxon>
        <taxon>Amycolatopsis</taxon>
    </lineage>
</organism>
<name>A0ABU5R377_9PSEU</name>
<evidence type="ECO:0000313" key="3">
    <source>
        <dbReference type="Proteomes" id="UP001304298"/>
    </source>
</evidence>
<protein>
    <submittedName>
        <fullName evidence="2">Asp23/Gls24 family envelope stress response protein</fullName>
    </submittedName>
</protein>
<keyword evidence="3" id="KW-1185">Reference proteome</keyword>
<dbReference type="PANTHER" id="PTHR34297">
    <property type="entry name" value="HYPOTHETICAL CYTOSOLIC PROTEIN-RELATED"/>
    <property type="match status" value="1"/>
</dbReference>
<dbReference type="EMBL" id="JAYFSI010000002">
    <property type="protein sequence ID" value="MEA5360618.1"/>
    <property type="molecule type" value="Genomic_DNA"/>
</dbReference>
<dbReference type="PANTHER" id="PTHR34297:SF3">
    <property type="entry name" value="ALKALINE SHOCK PROTEIN 23"/>
    <property type="match status" value="1"/>
</dbReference>
<evidence type="ECO:0000313" key="2">
    <source>
        <dbReference type="EMBL" id="MEA5360618.1"/>
    </source>
</evidence>
<proteinExistence type="inferred from homology"/>
<reference evidence="2 3" key="1">
    <citation type="submission" date="2023-12" db="EMBL/GenBank/DDBJ databases">
        <title>Amycolatopsis sp. V23-08.</title>
        <authorList>
            <person name="Somphong A."/>
        </authorList>
    </citation>
    <scope>NUCLEOTIDE SEQUENCE [LARGE SCALE GENOMIC DNA]</scope>
    <source>
        <strain evidence="2 3">V23-08</strain>
    </source>
</reference>
<dbReference type="Pfam" id="PF03780">
    <property type="entry name" value="Asp23"/>
    <property type="match status" value="1"/>
</dbReference>
<dbReference type="Proteomes" id="UP001304298">
    <property type="component" value="Unassembled WGS sequence"/>
</dbReference>
<comment type="similarity">
    <text evidence="1">Belongs to the asp23 family.</text>
</comment>
<accession>A0ABU5R377</accession>
<dbReference type="RefSeq" id="WP_323326917.1">
    <property type="nucleotide sequence ID" value="NZ_JAYFSI010000002.1"/>
</dbReference>
<sequence>MTATLPAPVAERGVLTISEQAVERLAACAVLEVDDVGGAAGRVLGVSLSGEDLDHSAKVSARVGDGTVTLDVRISIVYPASVARTTEKAREHLVERVEALTGLAVTRVDLTVTALHTTAGQVRRVE</sequence>
<gene>
    <name evidence="2" type="ORF">VA596_13805</name>
</gene>
<dbReference type="InterPro" id="IPR005531">
    <property type="entry name" value="Asp23"/>
</dbReference>